<dbReference type="PANTHER" id="PTHR43525:SF2">
    <property type="entry name" value="CYSTATHIONINE BETA-LYASE-RELATED"/>
    <property type="match status" value="1"/>
</dbReference>
<evidence type="ECO:0000313" key="8">
    <source>
        <dbReference type="EMBL" id="VFA89030.1"/>
    </source>
</evidence>
<comment type="cofactor">
    <cofactor evidence="1">
        <name>pyridoxal 5'-phosphate</name>
        <dbReference type="ChEBI" id="CHEBI:597326"/>
    </cofactor>
</comment>
<reference evidence="8 9" key="1">
    <citation type="submission" date="2019-02" db="EMBL/GenBank/DDBJ databases">
        <authorList>
            <consortium name="Pathogen Informatics"/>
        </authorList>
    </citation>
    <scope>NUCLEOTIDE SEQUENCE [LARGE SCALE GENOMIC DNA]</scope>
    <source>
        <strain evidence="8 9">3012STDY6756503</strain>
    </source>
</reference>
<dbReference type="GO" id="GO:0047804">
    <property type="term" value="F:cysteine-S-conjugate beta-lyase activity"/>
    <property type="evidence" value="ECO:0007669"/>
    <property type="project" value="UniProtKB-EC"/>
</dbReference>
<sequence length="399" mass="42911">MAEAGSRGTTDLVTPRPAAPPLDELRRRTSAKWTTHPDDVLPLFIAEMDYQLAPVVAEAIIDRVRASDLGYAGDPGRVGTAFADFAARRWGWQVDAGDVALTTDVGVVIVETLRAAIRPGDGVILMPPVYPPFFELIPEAGGTVVKVPLVESPRWRMDLDGIERALAAGARVVLLCSPHNPVGLVHDREDLARLAELAASHDAIVVSDEIHAPLVHPGVEFVPFPAVGDAAREIGIAAHSASKAFNLAGAKCALSVATSERTRAIVERQPEEVRYRTSILGRAATEAAFVDGEDWLDATLEVIGESFDLLEELLAEHLPSVHYRRPQASYLAWLDFRDTGLGDDPGRVILDRGRVALHYGPAFGEPGKGFARVNVACSPEVLTEAIKRIGRVVDDAADS</sequence>
<evidence type="ECO:0000256" key="1">
    <source>
        <dbReference type="ARBA" id="ARBA00001933"/>
    </source>
</evidence>
<evidence type="ECO:0000256" key="3">
    <source>
        <dbReference type="ARBA" id="ARBA00022898"/>
    </source>
</evidence>
<feature type="domain" description="Aminotransferase class I/classII large" evidence="7">
    <location>
        <begin position="39"/>
        <end position="389"/>
    </location>
</feature>
<dbReference type="InterPro" id="IPR051798">
    <property type="entry name" value="Class-II_PLP-Dep_Aminotrans"/>
</dbReference>
<evidence type="ECO:0000313" key="9">
    <source>
        <dbReference type="Proteomes" id="UP000360750"/>
    </source>
</evidence>
<feature type="region of interest" description="Disordered" evidence="6">
    <location>
        <begin position="1"/>
        <end position="30"/>
    </location>
</feature>
<dbReference type="InterPro" id="IPR015422">
    <property type="entry name" value="PyrdxlP-dep_Trfase_small"/>
</dbReference>
<keyword evidence="4 8" id="KW-0456">Lyase</keyword>
<evidence type="ECO:0000256" key="6">
    <source>
        <dbReference type="SAM" id="MobiDB-lite"/>
    </source>
</evidence>
<protein>
    <recommendedName>
        <fullName evidence="2">cysteine-S-conjugate beta-lyase</fullName>
        <ecNumber evidence="2">4.4.1.13</ecNumber>
    </recommendedName>
</protein>
<dbReference type="Pfam" id="PF00155">
    <property type="entry name" value="Aminotran_1_2"/>
    <property type="match status" value="1"/>
</dbReference>
<accession>A0ABD7V4D1</accession>
<dbReference type="Gene3D" id="3.90.1150.10">
    <property type="entry name" value="Aspartate Aminotransferase, domain 1"/>
    <property type="match status" value="1"/>
</dbReference>
<dbReference type="AlphaFoldDB" id="A0ABD7V4D1"/>
<dbReference type="Proteomes" id="UP000360750">
    <property type="component" value="Unassembled WGS sequence"/>
</dbReference>
<evidence type="ECO:0000256" key="5">
    <source>
        <dbReference type="ARBA" id="ARBA00037974"/>
    </source>
</evidence>
<dbReference type="CDD" id="cd00609">
    <property type="entry name" value="AAT_like"/>
    <property type="match status" value="1"/>
</dbReference>
<evidence type="ECO:0000256" key="4">
    <source>
        <dbReference type="ARBA" id="ARBA00023239"/>
    </source>
</evidence>
<dbReference type="Gene3D" id="3.40.640.10">
    <property type="entry name" value="Type I PLP-dependent aspartate aminotransferase-like (Major domain)"/>
    <property type="match status" value="1"/>
</dbReference>
<comment type="similarity">
    <text evidence="5">Belongs to the class-II pyridoxal-phosphate-dependent aminotransferase family. MalY/PatB cystathionine beta-lyase subfamily.</text>
</comment>
<dbReference type="InterPro" id="IPR015421">
    <property type="entry name" value="PyrdxlP-dep_Trfase_major"/>
</dbReference>
<evidence type="ECO:0000256" key="2">
    <source>
        <dbReference type="ARBA" id="ARBA00012224"/>
    </source>
</evidence>
<dbReference type="GeneID" id="60750583"/>
<proteinExistence type="inferred from homology"/>
<dbReference type="EMBL" id="CAACYD010000006">
    <property type="protein sequence ID" value="VFA89030.1"/>
    <property type="molecule type" value="Genomic_DNA"/>
</dbReference>
<dbReference type="PANTHER" id="PTHR43525">
    <property type="entry name" value="PROTEIN MALY"/>
    <property type="match status" value="1"/>
</dbReference>
<keyword evidence="3" id="KW-0663">Pyridoxal phosphate</keyword>
<dbReference type="InterPro" id="IPR015424">
    <property type="entry name" value="PyrdxlP-dep_Trfase"/>
</dbReference>
<evidence type="ECO:0000259" key="7">
    <source>
        <dbReference type="Pfam" id="PF00155"/>
    </source>
</evidence>
<dbReference type="InterPro" id="IPR004839">
    <property type="entry name" value="Aminotransferase_I/II_large"/>
</dbReference>
<name>A0ABD7V4D1_9ACTN</name>
<comment type="caution">
    <text evidence="8">The sequence shown here is derived from an EMBL/GenBank/DDBJ whole genome shotgun (WGS) entry which is preliminary data.</text>
</comment>
<organism evidence="8 9">
    <name type="scientific">Gordonia paraffinivorans</name>
    <dbReference type="NCBI Taxonomy" id="175628"/>
    <lineage>
        <taxon>Bacteria</taxon>
        <taxon>Bacillati</taxon>
        <taxon>Actinomycetota</taxon>
        <taxon>Actinomycetes</taxon>
        <taxon>Mycobacteriales</taxon>
        <taxon>Gordoniaceae</taxon>
        <taxon>Gordonia</taxon>
    </lineage>
</organism>
<gene>
    <name evidence="8" type="primary">patB</name>
    <name evidence="8" type="ORF">NCTC8139_02589</name>
</gene>
<dbReference type="EC" id="4.4.1.13" evidence="2"/>
<dbReference type="RefSeq" id="WP_131734488.1">
    <property type="nucleotide sequence ID" value="NZ_CAACYD010000006.1"/>
</dbReference>
<dbReference type="SUPFAM" id="SSF53383">
    <property type="entry name" value="PLP-dependent transferases"/>
    <property type="match status" value="1"/>
</dbReference>